<evidence type="ECO:0000256" key="1">
    <source>
        <dbReference type="SAM" id="MobiDB-lite"/>
    </source>
</evidence>
<dbReference type="Pfam" id="PF13489">
    <property type="entry name" value="Methyltransf_23"/>
    <property type="match status" value="1"/>
</dbReference>
<sequence length="261" mass="28112">MRESASRATVPPRPRLVGDDELTGHSVVANSTMNRERVLTGVNSYARELGLDPAEFLAGRGPAPSWLDLCSGEGLALRAAARLLPGAVITGVDLVGPMLPAALPEGLELVTADLGGWSPARRHDLITCVHGLHYVGDRLGLLERAASWLTGTGLLVAHLDPSSLRRADGTDASRPVLAALRAAGFRYEARHHRLSLRGGREVALPFTYLGADPHAGPNYTGQPGVASYYRTADREPDDDRHLDLDRGRDRGREGRSDRREV</sequence>
<dbReference type="RefSeq" id="WP_229915964.1">
    <property type="nucleotide sequence ID" value="NZ_BMWD01000001.1"/>
</dbReference>
<accession>A0A918JZZ2</accession>
<gene>
    <name evidence="2" type="ORF">GCM10010515_02370</name>
</gene>
<name>A0A918JZZ2_9ACTN</name>
<reference evidence="2" key="1">
    <citation type="journal article" date="2014" name="Int. J. Syst. Evol. Microbiol.">
        <title>Complete genome sequence of Corynebacterium casei LMG S-19264T (=DSM 44701T), isolated from a smear-ripened cheese.</title>
        <authorList>
            <consortium name="US DOE Joint Genome Institute (JGI-PGF)"/>
            <person name="Walter F."/>
            <person name="Albersmeier A."/>
            <person name="Kalinowski J."/>
            <person name="Ruckert C."/>
        </authorList>
    </citation>
    <scope>NUCLEOTIDE SEQUENCE</scope>
    <source>
        <strain evidence="2">JCM 4956</strain>
    </source>
</reference>
<protein>
    <submittedName>
        <fullName evidence="2">Methyltransferase</fullName>
    </submittedName>
</protein>
<dbReference type="Gene3D" id="3.40.50.150">
    <property type="entry name" value="Vaccinia Virus protein VP39"/>
    <property type="match status" value="1"/>
</dbReference>
<dbReference type="CDD" id="cd02440">
    <property type="entry name" value="AdoMet_MTases"/>
    <property type="match status" value="1"/>
</dbReference>
<dbReference type="AlphaFoldDB" id="A0A918JZZ2"/>
<evidence type="ECO:0000313" key="2">
    <source>
        <dbReference type="EMBL" id="GGX39475.1"/>
    </source>
</evidence>
<comment type="caution">
    <text evidence="2">The sequence shown here is derived from an EMBL/GenBank/DDBJ whole genome shotgun (WGS) entry which is preliminary data.</text>
</comment>
<organism evidence="2 3">
    <name type="scientific">Streptomyces fructofermentans</name>
    <dbReference type="NCBI Taxonomy" id="152141"/>
    <lineage>
        <taxon>Bacteria</taxon>
        <taxon>Bacillati</taxon>
        <taxon>Actinomycetota</taxon>
        <taxon>Actinomycetes</taxon>
        <taxon>Kitasatosporales</taxon>
        <taxon>Streptomycetaceae</taxon>
        <taxon>Streptomyces</taxon>
    </lineage>
</organism>
<feature type="region of interest" description="Disordered" evidence="1">
    <location>
        <begin position="213"/>
        <end position="261"/>
    </location>
</feature>
<keyword evidence="2" id="KW-0489">Methyltransferase</keyword>
<dbReference type="SUPFAM" id="SSF53335">
    <property type="entry name" value="S-adenosyl-L-methionine-dependent methyltransferases"/>
    <property type="match status" value="1"/>
</dbReference>
<proteinExistence type="predicted"/>
<dbReference type="GO" id="GO:0032259">
    <property type="term" value="P:methylation"/>
    <property type="evidence" value="ECO:0007669"/>
    <property type="project" value="UniProtKB-KW"/>
</dbReference>
<dbReference type="InterPro" id="IPR029063">
    <property type="entry name" value="SAM-dependent_MTases_sf"/>
</dbReference>
<keyword evidence="2" id="KW-0808">Transferase</keyword>
<reference evidence="2" key="2">
    <citation type="submission" date="2020-09" db="EMBL/GenBank/DDBJ databases">
        <authorList>
            <person name="Sun Q."/>
            <person name="Ohkuma M."/>
        </authorList>
    </citation>
    <scope>NUCLEOTIDE SEQUENCE</scope>
    <source>
        <strain evidence="2">JCM 4956</strain>
    </source>
</reference>
<dbReference type="EMBL" id="BMWD01000001">
    <property type="protein sequence ID" value="GGX39475.1"/>
    <property type="molecule type" value="Genomic_DNA"/>
</dbReference>
<evidence type="ECO:0000313" key="3">
    <source>
        <dbReference type="Proteomes" id="UP000645555"/>
    </source>
</evidence>
<feature type="compositionally biased region" description="Basic and acidic residues" evidence="1">
    <location>
        <begin position="231"/>
        <end position="261"/>
    </location>
</feature>
<dbReference type="GO" id="GO:0008168">
    <property type="term" value="F:methyltransferase activity"/>
    <property type="evidence" value="ECO:0007669"/>
    <property type="project" value="UniProtKB-KW"/>
</dbReference>
<keyword evidence="3" id="KW-1185">Reference proteome</keyword>
<dbReference type="Proteomes" id="UP000645555">
    <property type="component" value="Unassembled WGS sequence"/>
</dbReference>